<dbReference type="PANTHER" id="PTHR43525:SF1">
    <property type="entry name" value="PROTEIN MALY"/>
    <property type="match status" value="1"/>
</dbReference>
<reference evidence="7 8" key="1">
    <citation type="submission" date="2011-08" db="EMBL/GenBank/DDBJ databases">
        <title>The Genome Sequence of Clostridium hathewayi WAL-18680.</title>
        <authorList>
            <consortium name="The Broad Institute Genome Sequencing Platform"/>
            <person name="Earl A."/>
            <person name="Ward D."/>
            <person name="Feldgarden M."/>
            <person name="Gevers D."/>
            <person name="Finegold S.M."/>
            <person name="Summanen P.H."/>
            <person name="Molitoris D.R."/>
            <person name="Song M."/>
            <person name="Daigneault M."/>
            <person name="Allen-Vercoe E."/>
            <person name="Young S.K."/>
            <person name="Zeng Q."/>
            <person name="Gargeya S."/>
            <person name="Fitzgerald M."/>
            <person name="Haas B."/>
            <person name="Abouelleil A."/>
            <person name="Alvarado L."/>
            <person name="Arachchi H.M."/>
            <person name="Berlin A."/>
            <person name="Brown A."/>
            <person name="Chapman S.B."/>
            <person name="Chen Z."/>
            <person name="Dunbar C."/>
            <person name="Freedman E."/>
            <person name="Gearin G."/>
            <person name="Gellesch M."/>
            <person name="Goldberg J."/>
            <person name="Griggs A."/>
            <person name="Gujja S."/>
            <person name="Heiman D."/>
            <person name="Howarth C."/>
            <person name="Larson L."/>
            <person name="Lui A."/>
            <person name="MacDonald P.J.P."/>
            <person name="Montmayeur A."/>
            <person name="Murphy C."/>
            <person name="Neiman D."/>
            <person name="Pearson M."/>
            <person name="Priest M."/>
            <person name="Roberts A."/>
            <person name="Saif S."/>
            <person name="Shea T."/>
            <person name="Shenoy N."/>
            <person name="Sisk P."/>
            <person name="Stolte C."/>
            <person name="Sykes S."/>
            <person name="Wortman J."/>
            <person name="Nusbaum C."/>
            <person name="Birren B."/>
        </authorList>
    </citation>
    <scope>NUCLEOTIDE SEQUENCE [LARGE SCALE GENOMIC DNA]</scope>
    <source>
        <strain evidence="7 8">WAL-18680</strain>
    </source>
</reference>
<organism evidence="7 8">
    <name type="scientific">Hungatella hathewayi WAL-18680</name>
    <dbReference type="NCBI Taxonomy" id="742737"/>
    <lineage>
        <taxon>Bacteria</taxon>
        <taxon>Bacillati</taxon>
        <taxon>Bacillota</taxon>
        <taxon>Clostridia</taxon>
        <taxon>Lachnospirales</taxon>
        <taxon>Lachnospiraceae</taxon>
        <taxon>Hungatella</taxon>
    </lineage>
</organism>
<evidence type="ECO:0000256" key="3">
    <source>
        <dbReference type="ARBA" id="ARBA00022898"/>
    </source>
</evidence>
<dbReference type="CDD" id="cd00609">
    <property type="entry name" value="AAT_like"/>
    <property type="match status" value="1"/>
</dbReference>
<comment type="cofactor">
    <cofactor evidence="1">
        <name>pyridoxal 5'-phosphate</name>
        <dbReference type="ChEBI" id="CHEBI:597326"/>
    </cofactor>
</comment>
<evidence type="ECO:0000259" key="6">
    <source>
        <dbReference type="Pfam" id="PF00155"/>
    </source>
</evidence>
<dbReference type="Pfam" id="PF00155">
    <property type="entry name" value="Aminotran_1_2"/>
    <property type="match status" value="1"/>
</dbReference>
<evidence type="ECO:0000256" key="2">
    <source>
        <dbReference type="ARBA" id="ARBA00012224"/>
    </source>
</evidence>
<keyword evidence="8" id="KW-1185">Reference proteome</keyword>
<dbReference type="GO" id="GO:0047804">
    <property type="term" value="F:cysteine-S-conjugate beta-lyase activity"/>
    <property type="evidence" value="ECO:0007669"/>
    <property type="project" value="UniProtKB-EC"/>
</dbReference>
<dbReference type="RefSeq" id="WP_006780615.1">
    <property type="nucleotide sequence ID" value="NZ_JH379027.1"/>
</dbReference>
<dbReference type="InterPro" id="IPR027619">
    <property type="entry name" value="C-S_lyase_PatB-like"/>
</dbReference>
<dbReference type="Gene3D" id="3.40.640.10">
    <property type="entry name" value="Type I PLP-dependent aspartate aminotransferase-like (Major domain)"/>
    <property type="match status" value="1"/>
</dbReference>
<keyword evidence="3" id="KW-0663">Pyridoxal phosphate</keyword>
<dbReference type="InterPro" id="IPR004839">
    <property type="entry name" value="Aminotransferase_I/II_large"/>
</dbReference>
<accession>G5IGK8</accession>
<evidence type="ECO:0000256" key="4">
    <source>
        <dbReference type="ARBA" id="ARBA00023239"/>
    </source>
</evidence>
<name>G5IGK8_9FIRM</name>
<dbReference type="PATRIC" id="fig|742737.3.peg.2645"/>
<dbReference type="InterPro" id="IPR015421">
    <property type="entry name" value="PyrdxlP-dep_Trfase_major"/>
</dbReference>
<dbReference type="InterPro" id="IPR051798">
    <property type="entry name" value="Class-II_PLP-Dep_Aminotrans"/>
</dbReference>
<dbReference type="GO" id="GO:0030170">
    <property type="term" value="F:pyridoxal phosphate binding"/>
    <property type="evidence" value="ECO:0007669"/>
    <property type="project" value="InterPro"/>
</dbReference>
<dbReference type="PANTHER" id="PTHR43525">
    <property type="entry name" value="PROTEIN MALY"/>
    <property type="match status" value="1"/>
</dbReference>
<proteinExistence type="inferred from homology"/>
<keyword evidence="4" id="KW-0456">Lyase</keyword>
<comment type="caution">
    <text evidence="7">The sequence shown here is derived from an EMBL/GenBank/DDBJ whole genome shotgun (WGS) entry which is preliminary data.</text>
</comment>
<evidence type="ECO:0000256" key="1">
    <source>
        <dbReference type="ARBA" id="ARBA00001933"/>
    </source>
</evidence>
<dbReference type="EMBL" id="ADLN01000060">
    <property type="protein sequence ID" value="EHI59329.1"/>
    <property type="molecule type" value="Genomic_DNA"/>
</dbReference>
<dbReference type="InterPro" id="IPR015424">
    <property type="entry name" value="PyrdxlP-dep_Trfase"/>
</dbReference>
<sequence>MQYEFDREIDRKHNCDLKWNKALLEARLSATVAEDFIPMWIADTDFACAPHILEAVRARTEQEIFGYCGPTEQFYEAVCWWEKQRFSWDVQPKQITALPSVVAGINIAIRAFSKEGDGVIIQPPVYDPFSDIVRRTGRNVVNNPLKKVNGRYEMDFELLERQAAEPSTRMMILCSPHNPVGRVWSREELTRLADICIRNEVLLISDEIHSDIVYEGHTHYPLLSLSGDYGAHVIHLTAPSKTFNIPGLKCSIAVIADEGLKHRFDEMQLAMSLDIRNTFGLEGVMAAYSPASEPWLREELAYLKGNIAFVSSFVKEHLPEIEMEEPEGTFLCWLDCKGLDCRRRSF</sequence>
<evidence type="ECO:0000256" key="5">
    <source>
        <dbReference type="ARBA" id="ARBA00037974"/>
    </source>
</evidence>
<gene>
    <name evidence="7" type="ORF">HMPREF9473_02636</name>
</gene>
<comment type="similarity">
    <text evidence="5">Belongs to the class-II pyridoxal-phosphate-dependent aminotransferase family. MalY/PatB cystathionine beta-lyase subfamily.</text>
</comment>
<feature type="domain" description="Aminotransferase class I/classII large" evidence="6">
    <location>
        <begin position="46"/>
        <end position="339"/>
    </location>
</feature>
<evidence type="ECO:0000313" key="8">
    <source>
        <dbReference type="Proteomes" id="UP000005384"/>
    </source>
</evidence>
<dbReference type="Proteomes" id="UP000005384">
    <property type="component" value="Unassembled WGS sequence"/>
</dbReference>
<dbReference type="Gene3D" id="3.90.1150.10">
    <property type="entry name" value="Aspartate Aminotransferase, domain 1"/>
    <property type="match status" value="1"/>
</dbReference>
<dbReference type="EC" id="4.4.1.13" evidence="2"/>
<protein>
    <recommendedName>
        <fullName evidence="2">cysteine-S-conjugate beta-lyase</fullName>
        <ecNumber evidence="2">4.4.1.13</ecNumber>
    </recommendedName>
</protein>
<dbReference type="AlphaFoldDB" id="G5IGK8"/>
<dbReference type="SUPFAM" id="SSF53383">
    <property type="entry name" value="PLP-dependent transferases"/>
    <property type="match status" value="1"/>
</dbReference>
<evidence type="ECO:0000313" key="7">
    <source>
        <dbReference type="EMBL" id="EHI59329.1"/>
    </source>
</evidence>
<dbReference type="HOGENOM" id="CLU_017584_15_0_9"/>
<dbReference type="NCBIfam" id="TIGR04350">
    <property type="entry name" value="C_S_lyase_PatB"/>
    <property type="match status" value="1"/>
</dbReference>
<dbReference type="InterPro" id="IPR015422">
    <property type="entry name" value="PyrdxlP-dep_Trfase_small"/>
</dbReference>